<evidence type="ECO:0000256" key="1">
    <source>
        <dbReference type="ARBA" id="ARBA00008754"/>
    </source>
</evidence>
<comment type="similarity">
    <text evidence="1">Belongs to the LacAB/RpiB family.</text>
</comment>
<evidence type="ECO:0000313" key="5">
    <source>
        <dbReference type="EMBL" id="UUX50234.1"/>
    </source>
</evidence>
<dbReference type="RefSeq" id="WP_257769348.1">
    <property type="nucleotide sequence ID" value="NZ_CP102480.1"/>
</dbReference>
<organism evidence="5 6">
    <name type="scientific">Nisaea acidiphila</name>
    <dbReference type="NCBI Taxonomy" id="1862145"/>
    <lineage>
        <taxon>Bacteria</taxon>
        <taxon>Pseudomonadati</taxon>
        <taxon>Pseudomonadota</taxon>
        <taxon>Alphaproteobacteria</taxon>
        <taxon>Rhodospirillales</taxon>
        <taxon>Thalassobaculaceae</taxon>
        <taxon>Nisaea</taxon>
    </lineage>
</organism>
<protein>
    <submittedName>
        <fullName evidence="5">Ribose 5-phosphate isomerase B</fullName>
        <ecNumber evidence="5">5.3.1.6</ecNumber>
    </submittedName>
</protein>
<dbReference type="InterPro" id="IPR036569">
    <property type="entry name" value="RpiB_LacA_LacB_sf"/>
</dbReference>
<dbReference type="PIRSF" id="PIRSF005384">
    <property type="entry name" value="RpiB_LacA_B"/>
    <property type="match status" value="1"/>
</dbReference>
<dbReference type="PANTHER" id="PTHR30345">
    <property type="entry name" value="RIBOSE-5-PHOSPHATE ISOMERASE B"/>
    <property type="match status" value="1"/>
</dbReference>
<gene>
    <name evidence="5" type="primary">rpiB</name>
    <name evidence="5" type="ORF">NUH88_00740</name>
</gene>
<feature type="binding site" evidence="4">
    <location>
        <position position="112"/>
    </location>
    <ligand>
        <name>D-ribulose 5-phosphate</name>
        <dbReference type="ChEBI" id="CHEBI:58121"/>
    </ligand>
</feature>
<dbReference type="InterPro" id="IPR003500">
    <property type="entry name" value="RpiB_LacA_LacB"/>
</dbReference>
<feature type="active site" description="Proton acceptor" evidence="3">
    <location>
        <position position="68"/>
    </location>
</feature>
<feature type="active site" description="Proton donor" evidence="3">
    <location>
        <position position="101"/>
    </location>
</feature>
<evidence type="ECO:0000313" key="6">
    <source>
        <dbReference type="Proteomes" id="UP001060336"/>
    </source>
</evidence>
<feature type="binding site" evidence="4">
    <location>
        <begin position="11"/>
        <end position="12"/>
    </location>
    <ligand>
        <name>D-ribulose 5-phosphate</name>
        <dbReference type="ChEBI" id="CHEBI:58121"/>
    </ligand>
</feature>
<dbReference type="PANTHER" id="PTHR30345:SF0">
    <property type="entry name" value="DNA DAMAGE-REPAIR_TOLERATION PROTEIN DRT102"/>
    <property type="match status" value="1"/>
</dbReference>
<dbReference type="KEGG" id="naci:NUH88_00740"/>
<evidence type="ECO:0000256" key="2">
    <source>
        <dbReference type="ARBA" id="ARBA00023235"/>
    </source>
</evidence>
<keyword evidence="6" id="KW-1185">Reference proteome</keyword>
<dbReference type="AlphaFoldDB" id="A0A9J7ATS4"/>
<feature type="binding site" evidence="4">
    <location>
        <begin position="69"/>
        <end position="73"/>
    </location>
    <ligand>
        <name>D-ribulose 5-phosphate</name>
        <dbReference type="ChEBI" id="CHEBI:58121"/>
    </ligand>
</feature>
<keyword evidence="2 5" id="KW-0413">Isomerase</keyword>
<name>A0A9J7ATS4_9PROT</name>
<dbReference type="SUPFAM" id="SSF89623">
    <property type="entry name" value="Ribose/Galactose isomerase RpiB/AlsB"/>
    <property type="match status" value="1"/>
</dbReference>
<dbReference type="Pfam" id="PF02502">
    <property type="entry name" value="LacAB_rpiB"/>
    <property type="match status" value="1"/>
</dbReference>
<feature type="binding site" evidence="4">
    <location>
        <position position="102"/>
    </location>
    <ligand>
        <name>D-ribulose 5-phosphate</name>
        <dbReference type="ChEBI" id="CHEBI:58121"/>
    </ligand>
</feature>
<sequence>MTGNVIVIGSDHAGYSLKQVLVAYLKDKGWEVFDVGTHGADSVDYPDFGAAVAKALKEGKSNRGIVVCGSGIGISIAANRHDWVRAALCHDITSARLCRQHNDANVLALGARLIGEEVAKDCVDVFLATDFEGGRHQRRVDKLGFAEST</sequence>
<dbReference type="NCBIfam" id="NF004051">
    <property type="entry name" value="PRK05571.1"/>
    <property type="match status" value="1"/>
</dbReference>
<dbReference type="NCBIfam" id="TIGR00689">
    <property type="entry name" value="rpiB_lacA_lacB"/>
    <property type="match status" value="1"/>
</dbReference>
<dbReference type="Proteomes" id="UP001060336">
    <property type="component" value="Chromosome"/>
</dbReference>
<dbReference type="Gene3D" id="3.40.1400.10">
    <property type="entry name" value="Sugar-phosphate isomerase, RpiB/LacA/LacB"/>
    <property type="match status" value="1"/>
</dbReference>
<reference evidence="5" key="1">
    <citation type="submission" date="2022-08" db="EMBL/GenBank/DDBJ databases">
        <title>Nisaea acidiphila sp. nov., isolated from a marine algal debris and emended description of the genus Nisaea Urios et al. 2008.</title>
        <authorList>
            <person name="Kwon K."/>
        </authorList>
    </citation>
    <scope>NUCLEOTIDE SEQUENCE</scope>
    <source>
        <strain evidence="5">MEBiC11861</strain>
    </source>
</reference>
<proteinExistence type="inferred from homology"/>
<evidence type="ECO:0000256" key="4">
    <source>
        <dbReference type="PIRSR" id="PIRSR005384-2"/>
    </source>
</evidence>
<dbReference type="EC" id="5.3.1.6" evidence="5"/>
<evidence type="ECO:0000256" key="3">
    <source>
        <dbReference type="PIRSR" id="PIRSR005384-1"/>
    </source>
</evidence>
<dbReference type="GO" id="GO:0004751">
    <property type="term" value="F:ribose-5-phosphate isomerase activity"/>
    <property type="evidence" value="ECO:0007669"/>
    <property type="project" value="UniProtKB-EC"/>
</dbReference>
<dbReference type="GO" id="GO:0005975">
    <property type="term" value="P:carbohydrate metabolic process"/>
    <property type="evidence" value="ECO:0007669"/>
    <property type="project" value="InterPro"/>
</dbReference>
<feature type="binding site" evidence="4">
    <location>
        <position position="135"/>
    </location>
    <ligand>
        <name>D-ribulose 5-phosphate</name>
        <dbReference type="ChEBI" id="CHEBI:58121"/>
    </ligand>
</feature>
<accession>A0A9J7ATS4</accession>
<dbReference type="NCBIfam" id="TIGR01120">
    <property type="entry name" value="rpiB"/>
    <property type="match status" value="1"/>
</dbReference>
<dbReference type="InterPro" id="IPR004785">
    <property type="entry name" value="RpiB"/>
</dbReference>
<dbReference type="EMBL" id="CP102480">
    <property type="protein sequence ID" value="UUX50234.1"/>
    <property type="molecule type" value="Genomic_DNA"/>
</dbReference>
<feature type="binding site" evidence="4">
    <location>
        <position position="139"/>
    </location>
    <ligand>
        <name>D-ribulose 5-phosphate</name>
        <dbReference type="ChEBI" id="CHEBI:58121"/>
    </ligand>
</feature>